<protein>
    <submittedName>
        <fullName evidence="2">Sporulation-specific wall maturation protein</fullName>
    </submittedName>
</protein>
<reference evidence="3" key="1">
    <citation type="journal article" date="2016" name="Genome Announc.">
        <title>Genome sequences of three species of Hanseniaspora isolated from spontaneous wine fermentations.</title>
        <authorList>
            <person name="Sternes P.R."/>
            <person name="Lee D."/>
            <person name="Kutyna D.R."/>
            <person name="Borneman A.R."/>
        </authorList>
    </citation>
    <scope>NUCLEOTIDE SEQUENCE [LARGE SCALE GENOMIC DNA]</scope>
    <source>
        <strain evidence="3">AWRI3579</strain>
    </source>
</reference>
<evidence type="ECO:0000313" key="3">
    <source>
        <dbReference type="Proteomes" id="UP000095728"/>
    </source>
</evidence>
<gene>
    <name evidence="2" type="ORF">AWRI3579_g673</name>
</gene>
<dbReference type="AlphaFoldDB" id="A0A1E5RNA1"/>
<name>A0A1E5RNA1_9ASCO</name>
<dbReference type="Proteomes" id="UP000095728">
    <property type="component" value="Unassembled WGS sequence"/>
</dbReference>
<feature type="chain" id="PRO_5009184814" evidence="1">
    <location>
        <begin position="21"/>
        <end position="327"/>
    </location>
</feature>
<evidence type="ECO:0000256" key="1">
    <source>
        <dbReference type="SAM" id="SignalP"/>
    </source>
</evidence>
<dbReference type="STRING" id="56408.A0A1E5RNA1"/>
<keyword evidence="1" id="KW-0732">Signal</keyword>
<dbReference type="InterPro" id="IPR036152">
    <property type="entry name" value="Asp/glu_Ase-like_sf"/>
</dbReference>
<dbReference type="EMBL" id="LPNM01000005">
    <property type="protein sequence ID" value="OEJ88362.1"/>
    <property type="molecule type" value="Genomic_DNA"/>
</dbReference>
<dbReference type="InParanoid" id="A0A1E5RNA1"/>
<feature type="signal peptide" evidence="1">
    <location>
        <begin position="1"/>
        <end position="20"/>
    </location>
</feature>
<organism evidence="2 3">
    <name type="scientific">Hanseniaspora osmophila</name>
    <dbReference type="NCBI Taxonomy" id="56408"/>
    <lineage>
        <taxon>Eukaryota</taxon>
        <taxon>Fungi</taxon>
        <taxon>Dikarya</taxon>
        <taxon>Ascomycota</taxon>
        <taxon>Saccharomycotina</taxon>
        <taxon>Saccharomycetes</taxon>
        <taxon>Saccharomycodales</taxon>
        <taxon>Saccharomycodaceae</taxon>
        <taxon>Hanseniaspora</taxon>
    </lineage>
</organism>
<proteinExistence type="predicted"/>
<dbReference type="SUPFAM" id="SSF53774">
    <property type="entry name" value="Glutaminase/Asparaginase"/>
    <property type="match status" value="1"/>
</dbReference>
<sequence>MNPTSLFAYLFAIAITSASALPTFLDDNIHKRSFVPYAKKETQNVTGVLNTGGAETNVTSNSSIIVNPNSLNTTNITLYELNNVSSWANSTQVATNLTSLVITCAHSSLESTGFYFGLAYPNETVVISENTTLGLAVSKAWETWGRGTVVVDQWGYIYSAISYPSCPIGYVSWKSLKVTYYYEASLVSILTPSSPLYSWKNHTAFNTSTVTSNISSTVPIYYFNGSKSSNSSSSSIPGLNNLVYSVVVVGVENTTIANEFKMSSNTSMNPIVVFASNNGTGFIDQEELTVGGALGAGYLSPEKVSVLLSFALAAGLNTWEQLWSILP</sequence>
<evidence type="ECO:0000313" key="2">
    <source>
        <dbReference type="EMBL" id="OEJ88362.1"/>
    </source>
</evidence>
<keyword evidence="3" id="KW-1185">Reference proteome</keyword>
<comment type="caution">
    <text evidence="2">The sequence shown here is derived from an EMBL/GenBank/DDBJ whole genome shotgun (WGS) entry which is preliminary data.</text>
</comment>
<dbReference type="FunCoup" id="A0A1E5RNA1">
    <property type="interactions" value="138"/>
</dbReference>
<accession>A0A1E5RNA1</accession>
<dbReference type="OrthoDB" id="4070114at2759"/>